<organism evidence="1">
    <name type="scientific">Fervidobacterium thailandense</name>
    <dbReference type="NCBI Taxonomy" id="1008305"/>
    <lineage>
        <taxon>Bacteria</taxon>
        <taxon>Thermotogati</taxon>
        <taxon>Thermotogota</taxon>
        <taxon>Thermotogae</taxon>
        <taxon>Thermotogales</taxon>
        <taxon>Fervidobacteriaceae</taxon>
        <taxon>Fervidobacterium</taxon>
    </lineage>
</organism>
<name>A0A7C4CFR0_9BACT</name>
<protein>
    <recommendedName>
        <fullName evidence="2">DUF4382 domain-containing protein</fullName>
    </recommendedName>
</protein>
<proteinExistence type="predicted"/>
<sequence>MKRSFLLMILTLVFVTFVVSSCNQLTQLFEPRKHEVTVLLNAFSESQPNLANTDNPEPLAQRTKPWVSDIESLKVKVSKFSYKYSTDLGENKWATPTTLDVVVDLVKLTTEEQEWLKFEVPDGAVILGIALEIEEATVTINELEYPVTIPGDKKIIRIPNMNWKIGEDLILELRFDLSRSIFRRVKGNDGRGEYEYILIPNLGWRWRSDLKNLWAILGTITINNQKPQEPLYVVLFEGETPTSTPLVAQFLPVRKEGQFYLGKHKKGKYTIIVYDDLDFEYTETGVKVSGRKAYQDTFEHGATSATTNLRIEINK</sequence>
<reference evidence="1" key="1">
    <citation type="journal article" date="2020" name="mSystems">
        <title>Genome- and Community-Level Interaction Insights into Carbon Utilization and Element Cycling Functions of Hydrothermarchaeota in Hydrothermal Sediment.</title>
        <authorList>
            <person name="Zhou Z."/>
            <person name="Liu Y."/>
            <person name="Xu W."/>
            <person name="Pan J."/>
            <person name="Luo Z.H."/>
            <person name="Li M."/>
        </authorList>
    </citation>
    <scope>NUCLEOTIDE SEQUENCE [LARGE SCALE GENOMIC DNA]</scope>
    <source>
        <strain evidence="1">SpSt-609</strain>
    </source>
</reference>
<dbReference type="PROSITE" id="PS51257">
    <property type="entry name" value="PROKAR_LIPOPROTEIN"/>
    <property type="match status" value="1"/>
</dbReference>
<evidence type="ECO:0008006" key="2">
    <source>
        <dbReference type="Google" id="ProtNLM"/>
    </source>
</evidence>
<dbReference type="AlphaFoldDB" id="A0A7C4CFR0"/>
<gene>
    <name evidence="1" type="ORF">ENT77_02305</name>
</gene>
<dbReference type="EMBL" id="DSZY01000012">
    <property type="protein sequence ID" value="HGU40017.1"/>
    <property type="molecule type" value="Genomic_DNA"/>
</dbReference>
<evidence type="ECO:0000313" key="1">
    <source>
        <dbReference type="EMBL" id="HGU40017.1"/>
    </source>
</evidence>
<comment type="caution">
    <text evidence="1">The sequence shown here is derived from an EMBL/GenBank/DDBJ whole genome shotgun (WGS) entry which is preliminary data.</text>
</comment>
<accession>A0A7C4CFR0</accession>